<protein>
    <submittedName>
        <fullName evidence="2">Uncharacterized protein</fullName>
    </submittedName>
</protein>
<comment type="caution">
    <text evidence="2">The sequence shown here is derived from an EMBL/GenBank/DDBJ whole genome shotgun (WGS) entry which is preliminary data.</text>
</comment>
<dbReference type="Gene3D" id="1.20.58.340">
    <property type="entry name" value="Magnesium transport protein CorA, transmembrane region"/>
    <property type="match status" value="1"/>
</dbReference>
<accession>A0ABR1XCG7</accession>
<organism evidence="2 3">
    <name type="scientific">Apiospora hydei</name>
    <dbReference type="NCBI Taxonomy" id="1337664"/>
    <lineage>
        <taxon>Eukaryota</taxon>
        <taxon>Fungi</taxon>
        <taxon>Dikarya</taxon>
        <taxon>Ascomycota</taxon>
        <taxon>Pezizomycotina</taxon>
        <taxon>Sordariomycetes</taxon>
        <taxon>Xylariomycetidae</taxon>
        <taxon>Amphisphaeriales</taxon>
        <taxon>Apiosporaceae</taxon>
        <taxon>Apiospora</taxon>
    </lineage>
</organism>
<proteinExistence type="predicted"/>
<dbReference type="RefSeq" id="XP_066675085.1">
    <property type="nucleotide sequence ID" value="XM_066805312.1"/>
</dbReference>
<keyword evidence="1" id="KW-0812">Transmembrane</keyword>
<keyword evidence="1" id="KW-0472">Membrane</keyword>
<feature type="transmembrane region" description="Helical" evidence="1">
    <location>
        <begin position="360"/>
        <end position="379"/>
    </location>
</feature>
<keyword evidence="3" id="KW-1185">Reference proteome</keyword>
<keyword evidence="1" id="KW-1133">Transmembrane helix</keyword>
<dbReference type="Proteomes" id="UP001433268">
    <property type="component" value="Unassembled WGS sequence"/>
</dbReference>
<evidence type="ECO:0000313" key="2">
    <source>
        <dbReference type="EMBL" id="KAK8094312.1"/>
    </source>
</evidence>
<name>A0ABR1XCG7_9PEZI</name>
<sequence length="447" mass="50504">MDELEAICLEPYIERGGYFEKPGPEYRYKAVTITSFPAAAAGPEHLETELAEDALAGFMASPSPVDENAQPVPRLQLISIETNLRGPRYMIDSQVFKGLFKAASISTGDLWLLVHDRKGFLSMRRSEYQETHFAGHTNYTMAWSFDRHTLCIRAIWINLFRDDERRDFTSLLKRFKRYISSPLLLGFIYCLDSSSLTIANAKIYYDIERSVGYYGFGNDRAATRPSRVDLSELTRHISMIHNHIHLTSYFHYTANTSLQILSELEAHAGAVSLEEVASDPIRQRMHSTTLRLSQAFPVVRSRLLVRKEEIQRHMQRGRELSNLLFVLLTHEDALKGADLAKLGAEIAEASKRDSASMKTVAVLTMAFLPATFFAALFAIPSLDWKAGAAAATTADGSGSVIQSNFWVYWAFTLPATVLIFVIWLILNNRKWLVGAYKERVLCKRMNG</sequence>
<dbReference type="GeneID" id="92038372"/>
<evidence type="ECO:0000256" key="1">
    <source>
        <dbReference type="SAM" id="Phobius"/>
    </source>
</evidence>
<gene>
    <name evidence="2" type="ORF">PG997_000997</name>
</gene>
<reference evidence="2 3" key="1">
    <citation type="submission" date="2023-01" db="EMBL/GenBank/DDBJ databases">
        <title>Analysis of 21 Apiospora genomes using comparative genomics revels a genus with tremendous synthesis potential of carbohydrate active enzymes and secondary metabolites.</title>
        <authorList>
            <person name="Sorensen T."/>
        </authorList>
    </citation>
    <scope>NUCLEOTIDE SEQUENCE [LARGE SCALE GENOMIC DNA]</scope>
    <source>
        <strain evidence="2 3">CBS 114990</strain>
    </source>
</reference>
<evidence type="ECO:0000313" key="3">
    <source>
        <dbReference type="Proteomes" id="UP001433268"/>
    </source>
</evidence>
<feature type="transmembrane region" description="Helical" evidence="1">
    <location>
        <begin position="406"/>
        <end position="426"/>
    </location>
</feature>
<dbReference type="EMBL" id="JAQQWN010000002">
    <property type="protein sequence ID" value="KAK8094312.1"/>
    <property type="molecule type" value="Genomic_DNA"/>
</dbReference>